<gene>
    <name evidence="1" type="ORF">PO587_19695</name>
</gene>
<accession>A0ABT5FVW3</accession>
<sequence length="69" mass="7067">MDTRLAPTAACIGTFVLLTHLTAAGVTPSHRTALPHAELARIERVIDEMAPVPAAAILGGARRGVATAP</sequence>
<dbReference type="RefSeq" id="WP_200698007.1">
    <property type="nucleotide sequence ID" value="NZ_JAQOSK010000007.1"/>
</dbReference>
<evidence type="ECO:0000313" key="2">
    <source>
        <dbReference type="Proteomes" id="UP001221328"/>
    </source>
</evidence>
<dbReference type="Proteomes" id="UP001221328">
    <property type="component" value="Unassembled WGS sequence"/>
</dbReference>
<keyword evidence="2" id="KW-1185">Reference proteome</keyword>
<dbReference type="EMBL" id="JAQOSK010000007">
    <property type="protein sequence ID" value="MDC2956699.1"/>
    <property type="molecule type" value="Genomic_DNA"/>
</dbReference>
<evidence type="ECO:0000313" key="1">
    <source>
        <dbReference type="EMBL" id="MDC2956699.1"/>
    </source>
</evidence>
<organism evidence="1 2">
    <name type="scientific">Streptomyces gilvifuscus</name>
    <dbReference type="NCBI Taxonomy" id="1550617"/>
    <lineage>
        <taxon>Bacteria</taxon>
        <taxon>Bacillati</taxon>
        <taxon>Actinomycetota</taxon>
        <taxon>Actinomycetes</taxon>
        <taxon>Kitasatosporales</taxon>
        <taxon>Streptomycetaceae</taxon>
        <taxon>Streptomyces</taxon>
    </lineage>
</organism>
<name>A0ABT5FVW3_9ACTN</name>
<reference evidence="1 2" key="1">
    <citation type="journal article" date="2015" name="Int. J. Syst. Evol. Microbiol.">
        <title>Streptomyces gilvifuscus sp. nov., an actinomycete that produces antibacterial compounds isolated from soil.</title>
        <authorList>
            <person name="Nguyen T.M."/>
            <person name="Kim J."/>
        </authorList>
    </citation>
    <scope>NUCLEOTIDE SEQUENCE [LARGE SCALE GENOMIC DNA]</scope>
    <source>
        <strain evidence="1 2">T113</strain>
    </source>
</reference>
<comment type="caution">
    <text evidence="1">The sequence shown here is derived from an EMBL/GenBank/DDBJ whole genome shotgun (WGS) entry which is preliminary data.</text>
</comment>
<protein>
    <submittedName>
        <fullName evidence="1">Uncharacterized protein</fullName>
    </submittedName>
</protein>
<proteinExistence type="predicted"/>